<accession>A0ABQ2D9W7</accession>
<protein>
    <submittedName>
        <fullName evidence="1">Uncharacterized protein</fullName>
    </submittedName>
</protein>
<sequence length="199" mass="22694">MDESAGEDLVGKWVTCLQVGNYSQALTKGKKYQVVKSKPEKNQIRIQGDNTRHRWYSTWYFDLSGGEVVLLESILLDDPIHDPECDSIEVTLNFSDGTQRWCICATPSYFQRYITQGVQPKDKEHEGFQWTVLQFFGSSLTTKSGKGFMAFNIPHLVMFSELSEDTIWTAMKHMDDQGELEASSVAYGPARPENDFEDE</sequence>
<proteinExistence type="predicted"/>
<gene>
    <name evidence="1" type="ORF">GCM10008938_41360</name>
</gene>
<reference evidence="2" key="1">
    <citation type="journal article" date="2019" name="Int. J. Syst. Evol. Microbiol.">
        <title>The Global Catalogue of Microorganisms (GCM) 10K type strain sequencing project: providing services to taxonomists for standard genome sequencing and annotation.</title>
        <authorList>
            <consortium name="The Broad Institute Genomics Platform"/>
            <consortium name="The Broad Institute Genome Sequencing Center for Infectious Disease"/>
            <person name="Wu L."/>
            <person name="Ma J."/>
        </authorList>
    </citation>
    <scope>NUCLEOTIDE SEQUENCE [LARGE SCALE GENOMIC DNA]</scope>
    <source>
        <strain evidence="2">JCM 14370</strain>
    </source>
</reference>
<evidence type="ECO:0000313" key="2">
    <source>
        <dbReference type="Proteomes" id="UP000632222"/>
    </source>
</evidence>
<evidence type="ECO:0000313" key="1">
    <source>
        <dbReference type="EMBL" id="GGJ51068.1"/>
    </source>
</evidence>
<name>A0ABQ2D9W7_9DEIO</name>
<comment type="caution">
    <text evidence="1">The sequence shown here is derived from an EMBL/GenBank/DDBJ whole genome shotgun (WGS) entry which is preliminary data.</text>
</comment>
<dbReference type="EMBL" id="BMOD01000022">
    <property type="protein sequence ID" value="GGJ51068.1"/>
    <property type="molecule type" value="Genomic_DNA"/>
</dbReference>
<keyword evidence="2" id="KW-1185">Reference proteome</keyword>
<organism evidence="1 2">
    <name type="scientific">Deinococcus roseus</name>
    <dbReference type="NCBI Taxonomy" id="392414"/>
    <lineage>
        <taxon>Bacteria</taxon>
        <taxon>Thermotogati</taxon>
        <taxon>Deinococcota</taxon>
        <taxon>Deinococci</taxon>
        <taxon>Deinococcales</taxon>
        <taxon>Deinococcaceae</taxon>
        <taxon>Deinococcus</taxon>
    </lineage>
</organism>
<dbReference type="Proteomes" id="UP000632222">
    <property type="component" value="Unassembled WGS sequence"/>
</dbReference>